<feature type="transmembrane region" description="Helical" evidence="1">
    <location>
        <begin position="27"/>
        <end position="46"/>
    </location>
</feature>
<name>A0ABT4AZW8_9ACTN</name>
<protein>
    <submittedName>
        <fullName evidence="2">Uncharacterized protein</fullName>
    </submittedName>
</protein>
<keyword evidence="1" id="KW-0472">Membrane</keyword>
<feature type="transmembrane region" description="Helical" evidence="1">
    <location>
        <begin position="149"/>
        <end position="171"/>
    </location>
</feature>
<keyword evidence="1" id="KW-1133">Transmembrane helix</keyword>
<sequence length="304" mass="32720">MNRLTRRSRGTPPADPAPDWGTRIKDLAALIAPTTAITALLIYFGYVGTRARFAYFGVNLDLTEMSNQSLILYGLEVIYVPAAVSLVVVLVAAICHALISRLVHAAGRSWTALGFAGVAAVAGLLLLARGVIGLLIFRVSQSERPLTSPLTLAVGPVLILYAAWAAGTVLARGEKSFARWYQGAGMIRLRRFVAATVAGLVLVALFWAANGFAGAFGSGRAVQDALDLPGEPEVVLDTREQLIDVPAGITEAPLPGKEFRYRYRGLRLLLAAGDRLFLTPAHWTTESRTLVVPYDDQVRLQLDP</sequence>
<feature type="transmembrane region" description="Helical" evidence="1">
    <location>
        <begin position="111"/>
        <end position="137"/>
    </location>
</feature>
<accession>A0ABT4AZW8</accession>
<dbReference type="EMBL" id="JAPNTZ010000006">
    <property type="protein sequence ID" value="MCY1139786.1"/>
    <property type="molecule type" value="Genomic_DNA"/>
</dbReference>
<evidence type="ECO:0000256" key="1">
    <source>
        <dbReference type="SAM" id="Phobius"/>
    </source>
</evidence>
<reference evidence="2" key="1">
    <citation type="submission" date="2022-11" db="EMBL/GenBank/DDBJ databases">
        <authorList>
            <person name="Somphong A."/>
            <person name="Phongsopitanun W."/>
        </authorList>
    </citation>
    <scope>NUCLEOTIDE SEQUENCE</scope>
    <source>
        <strain evidence="2">Pm04-4</strain>
    </source>
</reference>
<proteinExistence type="predicted"/>
<keyword evidence="1" id="KW-0812">Transmembrane</keyword>
<feature type="transmembrane region" description="Helical" evidence="1">
    <location>
        <begin position="78"/>
        <end position="99"/>
    </location>
</feature>
<evidence type="ECO:0000313" key="2">
    <source>
        <dbReference type="EMBL" id="MCY1139786.1"/>
    </source>
</evidence>
<evidence type="ECO:0000313" key="3">
    <source>
        <dbReference type="Proteomes" id="UP001151002"/>
    </source>
</evidence>
<dbReference type="RefSeq" id="WP_267563944.1">
    <property type="nucleotide sequence ID" value="NZ_JAPNTZ010000006.1"/>
</dbReference>
<organism evidence="2 3">
    <name type="scientific">Paractinoplanes pyxinae</name>
    <dbReference type="NCBI Taxonomy" id="2997416"/>
    <lineage>
        <taxon>Bacteria</taxon>
        <taxon>Bacillati</taxon>
        <taxon>Actinomycetota</taxon>
        <taxon>Actinomycetes</taxon>
        <taxon>Micromonosporales</taxon>
        <taxon>Micromonosporaceae</taxon>
        <taxon>Paractinoplanes</taxon>
    </lineage>
</organism>
<dbReference type="Proteomes" id="UP001151002">
    <property type="component" value="Unassembled WGS sequence"/>
</dbReference>
<keyword evidence="3" id="KW-1185">Reference proteome</keyword>
<feature type="transmembrane region" description="Helical" evidence="1">
    <location>
        <begin position="192"/>
        <end position="213"/>
    </location>
</feature>
<comment type="caution">
    <text evidence="2">The sequence shown here is derived from an EMBL/GenBank/DDBJ whole genome shotgun (WGS) entry which is preliminary data.</text>
</comment>
<gene>
    <name evidence="2" type="ORF">OWR29_17430</name>
</gene>